<evidence type="ECO:0000256" key="1">
    <source>
        <dbReference type="SAM" id="MobiDB-lite"/>
    </source>
</evidence>
<reference evidence="2 3" key="1">
    <citation type="submission" date="2020-08" db="EMBL/GenBank/DDBJ databases">
        <title>Sequencing the genomes of 1000 actinobacteria strains.</title>
        <authorList>
            <person name="Klenk H.-P."/>
        </authorList>
    </citation>
    <scope>NUCLEOTIDE SEQUENCE [LARGE SCALE GENOMIC DNA]</scope>
    <source>
        <strain evidence="2 3">DSM 43582</strain>
    </source>
</reference>
<dbReference type="RefSeq" id="WP_157185352.1">
    <property type="nucleotide sequence ID" value="NZ_JACHIT010000001.1"/>
</dbReference>
<dbReference type="AlphaFoldDB" id="A0A7W9PBM6"/>
<protein>
    <submittedName>
        <fullName evidence="2">Uncharacterized protein</fullName>
    </submittedName>
</protein>
<accession>A0A7W9PBM6</accession>
<evidence type="ECO:0000313" key="3">
    <source>
        <dbReference type="Proteomes" id="UP000540412"/>
    </source>
</evidence>
<name>A0A7W9PBM6_9NOCA</name>
<dbReference type="EMBL" id="JACHIT010000001">
    <property type="protein sequence ID" value="MBB5913117.1"/>
    <property type="molecule type" value="Genomic_DNA"/>
</dbReference>
<feature type="region of interest" description="Disordered" evidence="1">
    <location>
        <begin position="105"/>
        <end position="131"/>
    </location>
</feature>
<sequence length="223" mass="24022">MTQPAANEPLLRPLTPAADAHLVLANLGLTVDILHAALDSGEQAASSATKYHPLLTAGMERWIATVAGLRSRLVQELEWTLEDPKGSPRVVRPDGELSIMVIGGTIGTGQLDGPTPSNKNRRGPSTGESVNSNQLALPLDISIPITGTGPEEILTWVLLYYRAKDPNETRAELSLPSKVVKNRIVEWEYRIILPPISHNLPLPPDVDGDGDGGIDFPIVDRGR</sequence>
<evidence type="ECO:0000313" key="2">
    <source>
        <dbReference type="EMBL" id="MBB5913117.1"/>
    </source>
</evidence>
<organism evidence="2 3">
    <name type="scientific">Nocardia transvalensis</name>
    <dbReference type="NCBI Taxonomy" id="37333"/>
    <lineage>
        <taxon>Bacteria</taxon>
        <taxon>Bacillati</taxon>
        <taxon>Actinomycetota</taxon>
        <taxon>Actinomycetes</taxon>
        <taxon>Mycobacteriales</taxon>
        <taxon>Nocardiaceae</taxon>
        <taxon>Nocardia</taxon>
    </lineage>
</organism>
<proteinExistence type="predicted"/>
<comment type="caution">
    <text evidence="2">The sequence shown here is derived from an EMBL/GenBank/DDBJ whole genome shotgun (WGS) entry which is preliminary data.</text>
</comment>
<dbReference type="Proteomes" id="UP000540412">
    <property type="component" value="Unassembled WGS sequence"/>
</dbReference>
<keyword evidence="3" id="KW-1185">Reference proteome</keyword>
<gene>
    <name evidence="2" type="ORF">BJY24_001984</name>
</gene>